<keyword evidence="3" id="KW-0808">Transferase</keyword>
<dbReference type="GO" id="GO:0032259">
    <property type="term" value="P:methylation"/>
    <property type="evidence" value="ECO:0007669"/>
    <property type="project" value="UniProtKB-KW"/>
</dbReference>
<keyword evidence="6" id="KW-1185">Reference proteome</keyword>
<feature type="region of interest" description="Disordered" evidence="4">
    <location>
        <begin position="267"/>
        <end position="297"/>
    </location>
</feature>
<accession>A0A1Q9E238</accession>
<dbReference type="InterPro" id="IPR029063">
    <property type="entry name" value="SAM-dependent_MTases_sf"/>
</dbReference>
<keyword evidence="2" id="KW-0489">Methyltransferase</keyword>
<evidence type="ECO:0000256" key="4">
    <source>
        <dbReference type="SAM" id="MobiDB-lite"/>
    </source>
</evidence>
<comment type="caution">
    <text evidence="5">The sequence shown here is derived from an EMBL/GenBank/DDBJ whole genome shotgun (WGS) entry which is preliminary data.</text>
</comment>
<evidence type="ECO:0000256" key="2">
    <source>
        <dbReference type="ARBA" id="ARBA00022603"/>
    </source>
</evidence>
<protein>
    <recommendedName>
        <fullName evidence="7">S-adenosyl-L-methionine-dependent methyltransferase</fullName>
    </recommendedName>
</protein>
<dbReference type="Pfam" id="PF04072">
    <property type="entry name" value="LCM"/>
    <property type="match status" value="1"/>
</dbReference>
<dbReference type="InterPro" id="IPR007213">
    <property type="entry name" value="Ppm1/Ppm2/Tcmp"/>
</dbReference>
<dbReference type="NCBIfam" id="TIGR00027">
    <property type="entry name" value="mthyl_TIGR00027"/>
    <property type="match status" value="1"/>
</dbReference>
<dbReference type="PANTHER" id="PTHR43619">
    <property type="entry name" value="S-ADENOSYL-L-METHIONINE-DEPENDENT METHYLTRANSFERASE YKTD-RELATED"/>
    <property type="match status" value="1"/>
</dbReference>
<proteinExistence type="inferred from homology"/>
<dbReference type="OMA" id="DLWYPEE"/>
<evidence type="ECO:0000256" key="3">
    <source>
        <dbReference type="ARBA" id="ARBA00022679"/>
    </source>
</evidence>
<evidence type="ECO:0008006" key="7">
    <source>
        <dbReference type="Google" id="ProtNLM"/>
    </source>
</evidence>
<dbReference type="InterPro" id="IPR011610">
    <property type="entry name" value="SAM_mthyl_Trfase_ML2640-like"/>
</dbReference>
<dbReference type="Proteomes" id="UP000186817">
    <property type="component" value="Unassembled WGS sequence"/>
</dbReference>
<evidence type="ECO:0000256" key="1">
    <source>
        <dbReference type="ARBA" id="ARBA00008138"/>
    </source>
</evidence>
<dbReference type="Gene3D" id="3.40.50.150">
    <property type="entry name" value="Vaccinia Virus protein VP39"/>
    <property type="match status" value="1"/>
</dbReference>
<dbReference type="SUPFAM" id="SSF53335">
    <property type="entry name" value="S-adenosyl-L-methionine-dependent methyltransferases"/>
    <property type="match status" value="1"/>
</dbReference>
<comment type="similarity">
    <text evidence="1">Belongs to the UPF0677 family.</text>
</comment>
<name>A0A1Q9E238_SYMMI</name>
<evidence type="ECO:0000313" key="6">
    <source>
        <dbReference type="Proteomes" id="UP000186817"/>
    </source>
</evidence>
<organism evidence="5 6">
    <name type="scientific">Symbiodinium microadriaticum</name>
    <name type="common">Dinoflagellate</name>
    <name type="synonym">Zooxanthella microadriatica</name>
    <dbReference type="NCBI Taxonomy" id="2951"/>
    <lineage>
        <taxon>Eukaryota</taxon>
        <taxon>Sar</taxon>
        <taxon>Alveolata</taxon>
        <taxon>Dinophyceae</taxon>
        <taxon>Suessiales</taxon>
        <taxon>Symbiodiniaceae</taxon>
        <taxon>Symbiodinium</taxon>
    </lineage>
</organism>
<evidence type="ECO:0000313" key="5">
    <source>
        <dbReference type="EMBL" id="OLQ01494.1"/>
    </source>
</evidence>
<dbReference type="GO" id="GO:0008168">
    <property type="term" value="F:methyltransferase activity"/>
    <property type="evidence" value="ECO:0007669"/>
    <property type="project" value="UniProtKB-KW"/>
</dbReference>
<dbReference type="PANTHER" id="PTHR43619:SF2">
    <property type="entry name" value="S-ADENOSYL-L-METHIONINE-DEPENDENT METHYLTRANSFERASES SUPERFAMILY PROTEIN"/>
    <property type="match status" value="1"/>
</dbReference>
<dbReference type="EMBL" id="LSRX01000290">
    <property type="protein sequence ID" value="OLQ01494.1"/>
    <property type="molecule type" value="Genomic_DNA"/>
</dbReference>
<gene>
    <name evidence="5" type="ORF">AK812_SmicGene15763</name>
</gene>
<dbReference type="OrthoDB" id="434425at2759"/>
<dbReference type="AlphaFoldDB" id="A0A1Q9E238"/>
<sequence>MAVKNLDEVVDLLGENAEVSVVGRTAFMVAAERALETDRGKDALFSDPFAKVLAGKDGREMSDKLGEAAAQFGFENWPEFHKVWTVVRTKFIDDIIGSLTDQKQMVNLGAGVDTRPYRLEGYSKLKASYEVDTPEVNAVKTAVFERLGATPFCPVVTVSADFRVVGELARNLARSGFDEQVASVFLIEGVLDFLEDAATPFLSEVSKMAAPGSLAVINYAIGPPRRMEQETNSWKDVELHVFGDDRLNFGRYKEGLVPNDYGDLRLLGPSGTAGARAPTRTETVEDQKTGARGKPRS</sequence>
<reference evidence="5 6" key="1">
    <citation type="submission" date="2016-02" db="EMBL/GenBank/DDBJ databases">
        <title>Genome analysis of coral dinoflagellate symbionts highlights evolutionary adaptations to a symbiotic lifestyle.</title>
        <authorList>
            <person name="Aranda M."/>
            <person name="Li Y."/>
            <person name="Liew Y.J."/>
            <person name="Baumgarten S."/>
            <person name="Simakov O."/>
            <person name="Wilson M."/>
            <person name="Piel J."/>
            <person name="Ashoor H."/>
            <person name="Bougouffa S."/>
            <person name="Bajic V.B."/>
            <person name="Ryu T."/>
            <person name="Ravasi T."/>
            <person name="Bayer T."/>
            <person name="Micklem G."/>
            <person name="Kim H."/>
            <person name="Bhak J."/>
            <person name="Lajeunesse T.C."/>
            <person name="Voolstra C.R."/>
        </authorList>
    </citation>
    <scope>NUCLEOTIDE SEQUENCE [LARGE SCALE GENOMIC DNA]</scope>
    <source>
        <strain evidence="5 6">CCMP2467</strain>
    </source>
</reference>